<protein>
    <recommendedName>
        <fullName evidence="4">Flagellar FliJ protein</fullName>
    </recommendedName>
</protein>
<reference evidence="2 3" key="1">
    <citation type="submission" date="2020-07" db="EMBL/GenBank/DDBJ databases">
        <title>Transfer of Campylobacter canadensis to the novel genus Avispirillum gen. nov., that also includes two novel species recovered from migratory waterfowl: Avispirillum anseris sp. nov. and Avispirillum brantae sp. nov.</title>
        <authorList>
            <person name="Miller W.G."/>
            <person name="Chapman M.H."/>
            <person name="Yee E."/>
            <person name="Inglis G.D."/>
        </authorList>
    </citation>
    <scope>NUCLEOTIDE SEQUENCE [LARGE SCALE GENOMIC DNA]</scope>
    <source>
        <strain evidence="2 3">L283</strain>
    </source>
</reference>
<evidence type="ECO:0000256" key="1">
    <source>
        <dbReference type="SAM" id="Coils"/>
    </source>
</evidence>
<accession>A0ABS7WTS0</accession>
<evidence type="ECO:0000313" key="2">
    <source>
        <dbReference type="EMBL" id="MBZ7987928.1"/>
    </source>
</evidence>
<evidence type="ECO:0008006" key="4">
    <source>
        <dbReference type="Google" id="ProtNLM"/>
    </source>
</evidence>
<keyword evidence="3" id="KW-1185">Reference proteome</keyword>
<keyword evidence="1" id="KW-0175">Coiled coil</keyword>
<feature type="coiled-coil region" evidence="1">
    <location>
        <begin position="5"/>
        <end position="32"/>
    </location>
</feature>
<organism evidence="2 3">
    <name type="scientific">Campylobacter canadensis</name>
    <dbReference type="NCBI Taxonomy" id="449520"/>
    <lineage>
        <taxon>Bacteria</taxon>
        <taxon>Pseudomonadati</taxon>
        <taxon>Campylobacterota</taxon>
        <taxon>Epsilonproteobacteria</taxon>
        <taxon>Campylobacterales</taxon>
        <taxon>Campylobacteraceae</taxon>
        <taxon>Campylobacter</taxon>
    </lineage>
</organism>
<evidence type="ECO:0000313" key="3">
    <source>
        <dbReference type="Proteomes" id="UP000786183"/>
    </source>
</evidence>
<dbReference type="RefSeq" id="WP_172232876.1">
    <property type="nucleotide sequence ID" value="NZ_CP035946.1"/>
</dbReference>
<gene>
    <name evidence="2" type="ORF">AVCANL283_07450</name>
</gene>
<dbReference type="Proteomes" id="UP000786183">
    <property type="component" value="Unassembled WGS sequence"/>
</dbReference>
<proteinExistence type="predicted"/>
<name>A0ABS7WTS0_9BACT</name>
<comment type="caution">
    <text evidence="2">The sequence shown here is derived from an EMBL/GenBank/DDBJ whole genome shotgun (WGS) entry which is preliminary data.</text>
</comment>
<dbReference type="EMBL" id="JACGBB010000019">
    <property type="protein sequence ID" value="MBZ7987928.1"/>
    <property type="molecule type" value="Genomic_DNA"/>
</dbReference>
<sequence>MKEILKIKKQALQNAELELNKAKKRQEKIINDIFLCDEEFKNVNTAKDLTQILLQNEALKNNLSIKQALLEKLELSKKEIVHYEHLYKRANLEYEKIKILHEEELLKIKQEKEKKLALELDEIATIRFFNSLKEQEL</sequence>